<keyword evidence="1" id="KW-0678">Repressor</keyword>
<dbReference type="GO" id="GO:0031419">
    <property type="term" value="F:cobalamin binding"/>
    <property type="evidence" value="ECO:0007669"/>
    <property type="project" value="InterPro"/>
</dbReference>
<dbReference type="PANTHER" id="PTHR30204">
    <property type="entry name" value="REDOX-CYCLING DRUG-SENSING TRANSCRIPTIONAL ACTIVATOR SOXR"/>
    <property type="match status" value="1"/>
</dbReference>
<dbReference type="InterPro" id="IPR000551">
    <property type="entry name" value="MerR-type_HTH_dom"/>
</dbReference>
<dbReference type="Pfam" id="PF02607">
    <property type="entry name" value="B12-binding_2"/>
    <property type="match status" value="1"/>
</dbReference>
<evidence type="ECO:0000259" key="5">
    <source>
        <dbReference type="PROSITE" id="PS50937"/>
    </source>
</evidence>
<evidence type="ECO:0000259" key="6">
    <source>
        <dbReference type="PROSITE" id="PS51332"/>
    </source>
</evidence>
<dbReference type="Pfam" id="PF13411">
    <property type="entry name" value="MerR_1"/>
    <property type="match status" value="1"/>
</dbReference>
<dbReference type="PROSITE" id="PS51332">
    <property type="entry name" value="B12_BINDING"/>
    <property type="match status" value="1"/>
</dbReference>
<dbReference type="CDD" id="cd01104">
    <property type="entry name" value="HTH_MlrA-CarA"/>
    <property type="match status" value="1"/>
</dbReference>
<comment type="caution">
    <text evidence="7">The sequence shown here is derived from an EMBL/GenBank/DDBJ whole genome shotgun (WGS) entry which is preliminary data.</text>
</comment>
<dbReference type="RefSeq" id="WP_161070888.1">
    <property type="nucleotide sequence ID" value="NZ_WWCU01000003.1"/>
</dbReference>
<feature type="domain" description="HTH merR-type" evidence="5">
    <location>
        <begin position="4"/>
        <end position="62"/>
    </location>
</feature>
<dbReference type="InterPro" id="IPR009061">
    <property type="entry name" value="DNA-bd_dom_put_sf"/>
</dbReference>
<dbReference type="SUPFAM" id="SSF52242">
    <property type="entry name" value="Cobalamin (vitamin B12)-binding domain"/>
    <property type="match status" value="1"/>
</dbReference>
<dbReference type="GO" id="GO:0003677">
    <property type="term" value="F:DNA binding"/>
    <property type="evidence" value="ECO:0007669"/>
    <property type="project" value="UniProtKB-KW"/>
</dbReference>
<dbReference type="Gene3D" id="1.10.1240.10">
    <property type="entry name" value="Methionine synthase domain"/>
    <property type="match status" value="1"/>
</dbReference>
<keyword evidence="3" id="KW-0238">DNA-binding</keyword>
<dbReference type="GO" id="GO:0003700">
    <property type="term" value="F:DNA-binding transcription factor activity"/>
    <property type="evidence" value="ECO:0007669"/>
    <property type="project" value="InterPro"/>
</dbReference>
<dbReference type="InterPro" id="IPR036724">
    <property type="entry name" value="Cobalamin-bd_sf"/>
</dbReference>
<dbReference type="EMBL" id="WWCU01000003">
    <property type="protein sequence ID" value="MYN06499.1"/>
    <property type="molecule type" value="Genomic_DNA"/>
</dbReference>
<dbReference type="PROSITE" id="PS50937">
    <property type="entry name" value="HTH_MERR_2"/>
    <property type="match status" value="1"/>
</dbReference>
<proteinExistence type="predicted"/>
<evidence type="ECO:0000313" key="8">
    <source>
        <dbReference type="Proteomes" id="UP000450676"/>
    </source>
</evidence>
<dbReference type="AlphaFoldDB" id="A0A7X4H922"/>
<dbReference type="PANTHER" id="PTHR30204:SF69">
    <property type="entry name" value="MERR-FAMILY TRANSCRIPTIONAL REGULATOR"/>
    <property type="match status" value="1"/>
</dbReference>
<dbReference type="Gene3D" id="1.10.1660.10">
    <property type="match status" value="1"/>
</dbReference>
<evidence type="ECO:0000256" key="3">
    <source>
        <dbReference type="ARBA" id="ARBA00023125"/>
    </source>
</evidence>
<keyword evidence="2" id="KW-0805">Transcription regulation</keyword>
<gene>
    <name evidence="7" type="ORF">GTP77_04030</name>
</gene>
<feature type="domain" description="B12-binding" evidence="6">
    <location>
        <begin position="177"/>
        <end position="308"/>
    </location>
</feature>
<dbReference type="SMART" id="SM00422">
    <property type="entry name" value="HTH_MERR"/>
    <property type="match status" value="1"/>
</dbReference>
<dbReference type="InterPro" id="IPR006158">
    <property type="entry name" value="Cobalamin-bd"/>
</dbReference>
<evidence type="ECO:0000256" key="2">
    <source>
        <dbReference type="ARBA" id="ARBA00023015"/>
    </source>
</evidence>
<dbReference type="InterPro" id="IPR036594">
    <property type="entry name" value="Meth_synthase_dom"/>
</dbReference>
<dbReference type="Proteomes" id="UP000450676">
    <property type="component" value="Unassembled WGS sequence"/>
</dbReference>
<sequence length="308" mass="33943">MANMLTIASISLETGVSKEVLRKWEERYGFPVPERDASSHRTYAQHQVLRLKLIKRLIDRGMRPSQVVPLDEEGLQSLLLAHEEAPVSAQVDTGVMAELMALLRCRDRSALTQRLKQEVGLLGLEKFVLEVMCALNVAVGQAWERGEIGIRDEHVYTEVIQNLLREELSAVSKPDGLPRILVTTPSGELHTMGLLMAEALTSLHGACCISLGAQTPLEEIPHAIRDYRADIVCLSFSAAFPRRRIPPYLKSLRAAVPQAVEIWVGGAGVAGLDRSPRGIKLMATLDQLGATLHKYRLAHQVALSRVAV</sequence>
<reference evidence="7 8" key="1">
    <citation type="submission" date="2019-12" db="EMBL/GenBank/DDBJ databases">
        <title>Novel species isolated from a subtropical stream in China.</title>
        <authorList>
            <person name="Lu H."/>
        </authorList>
    </citation>
    <scope>NUCLEOTIDE SEQUENCE [LARGE SCALE GENOMIC DNA]</scope>
    <source>
        <strain evidence="7 8">FT127W</strain>
    </source>
</reference>
<organism evidence="7 8">
    <name type="scientific">Pseudoduganella aquatica</name>
    <dbReference type="NCBI Taxonomy" id="2660641"/>
    <lineage>
        <taxon>Bacteria</taxon>
        <taxon>Pseudomonadati</taxon>
        <taxon>Pseudomonadota</taxon>
        <taxon>Betaproteobacteria</taxon>
        <taxon>Burkholderiales</taxon>
        <taxon>Oxalobacteraceae</taxon>
        <taxon>Telluria group</taxon>
        <taxon>Pseudoduganella</taxon>
    </lineage>
</organism>
<dbReference type="GO" id="GO:0046872">
    <property type="term" value="F:metal ion binding"/>
    <property type="evidence" value="ECO:0007669"/>
    <property type="project" value="InterPro"/>
</dbReference>
<evidence type="ECO:0000256" key="1">
    <source>
        <dbReference type="ARBA" id="ARBA00022491"/>
    </source>
</evidence>
<dbReference type="InterPro" id="IPR003759">
    <property type="entry name" value="Cbl-bd_cap"/>
</dbReference>
<dbReference type="Gene3D" id="3.40.50.280">
    <property type="entry name" value="Cobalamin-binding domain"/>
    <property type="match status" value="1"/>
</dbReference>
<dbReference type="InterPro" id="IPR047057">
    <property type="entry name" value="MerR_fam"/>
</dbReference>
<protein>
    <submittedName>
        <fullName evidence="7">MerR family transcriptional regulator</fullName>
    </submittedName>
</protein>
<evidence type="ECO:0000256" key="4">
    <source>
        <dbReference type="ARBA" id="ARBA00023163"/>
    </source>
</evidence>
<keyword evidence="4" id="KW-0804">Transcription</keyword>
<accession>A0A7X4H922</accession>
<name>A0A7X4H922_9BURK</name>
<evidence type="ECO:0000313" key="7">
    <source>
        <dbReference type="EMBL" id="MYN06499.1"/>
    </source>
</evidence>
<keyword evidence="8" id="KW-1185">Reference proteome</keyword>
<dbReference type="SUPFAM" id="SSF46955">
    <property type="entry name" value="Putative DNA-binding domain"/>
    <property type="match status" value="1"/>
</dbReference>